<dbReference type="Pfam" id="PF03129">
    <property type="entry name" value="HGTP_anticodon"/>
    <property type="match status" value="1"/>
</dbReference>
<evidence type="ECO:0000256" key="3">
    <source>
        <dbReference type="ARBA" id="ARBA00022490"/>
    </source>
</evidence>
<dbReference type="InterPro" id="IPR006195">
    <property type="entry name" value="aa-tRNA-synth_II"/>
</dbReference>
<dbReference type="InterPro" id="IPR045864">
    <property type="entry name" value="aa-tRNA-synth_II/BPL/LPL"/>
</dbReference>
<dbReference type="CDD" id="cd00858">
    <property type="entry name" value="GlyRS_anticodon"/>
    <property type="match status" value="1"/>
</dbReference>
<feature type="domain" description="Aminoacyl-transfer RNA synthetases class-II family profile" evidence="9">
    <location>
        <begin position="5"/>
        <end position="340"/>
    </location>
</feature>
<dbReference type="PANTHER" id="PTHR10745">
    <property type="entry name" value="GLYCYL-TRNA SYNTHETASE/DNA POLYMERASE SUBUNIT GAMMA-2"/>
    <property type="match status" value="1"/>
</dbReference>
<dbReference type="GO" id="GO:0004820">
    <property type="term" value="F:glycine-tRNA ligase activity"/>
    <property type="evidence" value="ECO:0007669"/>
    <property type="project" value="UniProtKB-EC"/>
</dbReference>
<evidence type="ECO:0000313" key="10">
    <source>
        <dbReference type="EMBL" id="OGG26748.1"/>
    </source>
</evidence>
<protein>
    <recommendedName>
        <fullName evidence="2">glycine--tRNA ligase</fullName>
        <ecNumber evidence="2">6.1.1.14</ecNumber>
    </recommendedName>
</protein>
<dbReference type="PRINTS" id="PR01043">
    <property type="entry name" value="TRNASYNTHGLY"/>
</dbReference>
<gene>
    <name evidence="10" type="ORF">A2960_01080</name>
</gene>
<dbReference type="GO" id="GO:0005524">
    <property type="term" value="F:ATP binding"/>
    <property type="evidence" value="ECO:0007669"/>
    <property type="project" value="UniProtKB-KW"/>
</dbReference>
<keyword evidence="6" id="KW-0067">ATP-binding</keyword>
<dbReference type="FunFam" id="3.40.50.800:FF:000002">
    <property type="entry name" value="Glycine--tRNA ligase"/>
    <property type="match status" value="1"/>
</dbReference>
<dbReference type="InterPro" id="IPR002315">
    <property type="entry name" value="tRNA-synt_gly"/>
</dbReference>
<evidence type="ECO:0000256" key="6">
    <source>
        <dbReference type="ARBA" id="ARBA00022840"/>
    </source>
</evidence>
<dbReference type="NCBIfam" id="TIGR00389">
    <property type="entry name" value="glyS_dimeric"/>
    <property type="match status" value="1"/>
</dbReference>
<keyword evidence="4 10" id="KW-0436">Ligase</keyword>
<dbReference type="InterPro" id="IPR027031">
    <property type="entry name" value="Gly-tRNA_synthase/POLG2"/>
</dbReference>
<evidence type="ECO:0000256" key="1">
    <source>
        <dbReference type="ARBA" id="ARBA00008226"/>
    </source>
</evidence>
<dbReference type="GO" id="GO:0015966">
    <property type="term" value="P:diadenosine tetraphosphate biosynthetic process"/>
    <property type="evidence" value="ECO:0007669"/>
    <property type="project" value="UniProtKB-ARBA"/>
</dbReference>
<keyword evidence="5" id="KW-0547">Nucleotide-binding</keyword>
<dbReference type="PROSITE" id="PS50862">
    <property type="entry name" value="AA_TRNA_LIGASE_II"/>
    <property type="match status" value="1"/>
</dbReference>
<organism evidence="10 11">
    <name type="scientific">Candidatus Gottesmanbacteria bacterium RIFCSPLOWO2_01_FULL_39_12b</name>
    <dbReference type="NCBI Taxonomy" id="1798388"/>
    <lineage>
        <taxon>Bacteria</taxon>
        <taxon>Candidatus Gottesmaniibacteriota</taxon>
    </lineage>
</organism>
<comment type="similarity">
    <text evidence="1">Belongs to the class-II aminoacyl-tRNA synthetase family.</text>
</comment>
<dbReference type="InterPro" id="IPR004154">
    <property type="entry name" value="Anticodon-bd"/>
</dbReference>
<keyword evidence="8" id="KW-0030">Aminoacyl-tRNA synthetase</keyword>
<evidence type="ECO:0000256" key="4">
    <source>
        <dbReference type="ARBA" id="ARBA00022598"/>
    </source>
</evidence>
<dbReference type="CDD" id="cd00774">
    <property type="entry name" value="GlyRS-like_core"/>
    <property type="match status" value="1"/>
</dbReference>
<dbReference type="Gene3D" id="3.30.930.10">
    <property type="entry name" value="Bira Bifunctional Protein, Domain 2"/>
    <property type="match status" value="1"/>
</dbReference>
<reference evidence="10 11" key="1">
    <citation type="journal article" date="2016" name="Nat. Commun.">
        <title>Thousands of microbial genomes shed light on interconnected biogeochemical processes in an aquifer system.</title>
        <authorList>
            <person name="Anantharaman K."/>
            <person name="Brown C.T."/>
            <person name="Hug L.A."/>
            <person name="Sharon I."/>
            <person name="Castelle C.J."/>
            <person name="Probst A.J."/>
            <person name="Thomas B.C."/>
            <person name="Singh A."/>
            <person name="Wilkins M.J."/>
            <person name="Karaoz U."/>
            <person name="Brodie E.L."/>
            <person name="Williams K.H."/>
            <person name="Hubbard S.S."/>
            <person name="Banfield J.F."/>
        </authorList>
    </citation>
    <scope>NUCLEOTIDE SEQUENCE [LARGE SCALE GENOMIC DNA]</scope>
</reference>
<sequence length="440" mass="51467">MDLMDKIVSLCKRRGFVYPGSEIYGGLSNSWDFGPLGVEVKNNFKNLWWRNFVHRREDILGLDSALIMNSKVWEASGHVEGFSDPLRECQNCHIRLRQDVIDEFNFEQSTCLKSKDKKHSWGEIKQFNLMFKTHIGSVEDSSTIVYLRPETAQGMFVDFKNVLSSFPRNLPFGIAQIGKAFRNEITTGNFLFRLRELEQMEIEYFISPPKTDADWLKHFELWRSEMWKWFEIVGIDKDKVHEHEIPDGERAHYSKRTIDFEFDYPFGLKELYGLAYRTDFDLNRHQDYSGQDLSYKDSEAGESIIPHVIEPTWGVDRTFLAILLSSYFEDGKRVLLKLKPQIAPYKIAVFPLVANKNELIAKAKDLYLRLKSKFTTVWDDRGNIGKRYFSQDEIGTPWCVTIDYETIKDESVTVRDRDTTKQIRIKIDSLTDYFAKLLDG</sequence>
<evidence type="ECO:0000256" key="8">
    <source>
        <dbReference type="ARBA" id="ARBA00023146"/>
    </source>
</evidence>
<proteinExistence type="inferred from homology"/>
<evidence type="ECO:0000256" key="7">
    <source>
        <dbReference type="ARBA" id="ARBA00022917"/>
    </source>
</evidence>
<dbReference type="GO" id="GO:0070062">
    <property type="term" value="C:extracellular exosome"/>
    <property type="evidence" value="ECO:0007669"/>
    <property type="project" value="UniProtKB-ARBA"/>
</dbReference>
<dbReference type="EMBL" id="MFJR01000007">
    <property type="protein sequence ID" value="OGG26748.1"/>
    <property type="molecule type" value="Genomic_DNA"/>
</dbReference>
<evidence type="ECO:0000313" key="11">
    <source>
        <dbReference type="Proteomes" id="UP000176609"/>
    </source>
</evidence>
<evidence type="ECO:0000259" key="9">
    <source>
        <dbReference type="PROSITE" id="PS50862"/>
    </source>
</evidence>
<dbReference type="EC" id="6.1.1.14" evidence="2"/>
<dbReference type="InterPro" id="IPR033731">
    <property type="entry name" value="GlyRS-like_core"/>
</dbReference>
<dbReference type="PANTHER" id="PTHR10745:SF8">
    <property type="entry name" value="DNA POLYMERASE SUBUNIT GAMMA-2, MITOCHONDRIAL"/>
    <property type="match status" value="1"/>
</dbReference>
<dbReference type="InterPro" id="IPR036621">
    <property type="entry name" value="Anticodon-bd_dom_sf"/>
</dbReference>
<accession>A0A1F6AQ06</accession>
<dbReference type="GO" id="GO:0004081">
    <property type="term" value="F:bis(5'-nucleosyl)-tetraphosphatase (asymmetrical) activity"/>
    <property type="evidence" value="ECO:0007669"/>
    <property type="project" value="UniProtKB-ARBA"/>
</dbReference>
<dbReference type="SUPFAM" id="SSF55681">
    <property type="entry name" value="Class II aaRS and biotin synthetases"/>
    <property type="match status" value="1"/>
</dbReference>
<dbReference type="GO" id="GO:0005737">
    <property type="term" value="C:cytoplasm"/>
    <property type="evidence" value="ECO:0007669"/>
    <property type="project" value="InterPro"/>
</dbReference>
<keyword evidence="7" id="KW-0648">Protein biosynthesis</keyword>
<dbReference type="AlphaFoldDB" id="A0A1F6AQ06"/>
<dbReference type="NCBIfam" id="NF003211">
    <property type="entry name" value="PRK04173.1"/>
    <property type="match status" value="1"/>
</dbReference>
<name>A0A1F6AQ06_9BACT</name>
<keyword evidence="3" id="KW-0963">Cytoplasm</keyword>
<evidence type="ECO:0000256" key="5">
    <source>
        <dbReference type="ARBA" id="ARBA00022741"/>
    </source>
</evidence>
<dbReference type="GO" id="GO:1990742">
    <property type="term" value="C:microvesicle"/>
    <property type="evidence" value="ECO:0007669"/>
    <property type="project" value="UniProtKB-ARBA"/>
</dbReference>
<dbReference type="Gene3D" id="3.40.50.800">
    <property type="entry name" value="Anticodon-binding domain"/>
    <property type="match status" value="1"/>
</dbReference>
<evidence type="ECO:0000256" key="2">
    <source>
        <dbReference type="ARBA" id="ARBA00012829"/>
    </source>
</evidence>
<dbReference type="Proteomes" id="UP000176609">
    <property type="component" value="Unassembled WGS sequence"/>
</dbReference>
<dbReference type="Pfam" id="PF00587">
    <property type="entry name" value="tRNA-synt_2b"/>
    <property type="match status" value="1"/>
</dbReference>
<dbReference type="SUPFAM" id="SSF52954">
    <property type="entry name" value="Class II aaRS ABD-related"/>
    <property type="match status" value="1"/>
</dbReference>
<dbReference type="InterPro" id="IPR002314">
    <property type="entry name" value="aa-tRNA-synt_IIb"/>
</dbReference>
<dbReference type="GO" id="GO:0006426">
    <property type="term" value="P:glycyl-tRNA aminoacylation"/>
    <property type="evidence" value="ECO:0007669"/>
    <property type="project" value="InterPro"/>
</dbReference>
<comment type="caution">
    <text evidence="10">The sequence shown here is derived from an EMBL/GenBank/DDBJ whole genome shotgun (WGS) entry which is preliminary data.</text>
</comment>